<feature type="transmembrane region" description="Helical" evidence="2">
    <location>
        <begin position="98"/>
        <end position="118"/>
    </location>
</feature>
<keyword evidence="2" id="KW-0472">Membrane</keyword>
<dbReference type="EMBL" id="CP036433">
    <property type="protein sequence ID" value="QDU97344.1"/>
    <property type="molecule type" value="Genomic_DNA"/>
</dbReference>
<dbReference type="KEGG" id="lcre:Pla8534_51900"/>
<accession>A0A518DZT0</accession>
<keyword evidence="4" id="KW-1185">Reference proteome</keyword>
<sequence length="246" mass="25951">MTKSSSEKHATPDREQDLPWQAFCYVAEELDGESRTAFEERLAVDQQAREAVAAAVELHSALQAVVGSQATVCSLPAAASTGKSQPTGRTRQRTGRQVGFLAAAACLTIVGLVGYVWLAGWQAEIAGRSVDDPGSLRFAEAENSWPQLALAWSAAREEVFTNEAELDWASDDDAWEQTFPLIATDGSPQLAVSDGQLSVPQAGGEGDAADDGLLDDELASDSLEVPSWMLAALAGAAANASPEMEN</sequence>
<evidence type="ECO:0000313" key="4">
    <source>
        <dbReference type="Proteomes" id="UP000317648"/>
    </source>
</evidence>
<keyword evidence="2" id="KW-0812">Transmembrane</keyword>
<protein>
    <recommendedName>
        <fullName evidence="5">Zinc-finger domain-containing protein</fullName>
    </recommendedName>
</protein>
<evidence type="ECO:0000256" key="1">
    <source>
        <dbReference type="SAM" id="MobiDB-lite"/>
    </source>
</evidence>
<keyword evidence="2" id="KW-1133">Transmembrane helix</keyword>
<reference evidence="3 4" key="1">
    <citation type="submission" date="2019-02" db="EMBL/GenBank/DDBJ databases">
        <title>Deep-cultivation of Planctomycetes and their phenomic and genomic characterization uncovers novel biology.</title>
        <authorList>
            <person name="Wiegand S."/>
            <person name="Jogler M."/>
            <person name="Boedeker C."/>
            <person name="Pinto D."/>
            <person name="Vollmers J."/>
            <person name="Rivas-Marin E."/>
            <person name="Kohn T."/>
            <person name="Peeters S.H."/>
            <person name="Heuer A."/>
            <person name="Rast P."/>
            <person name="Oberbeckmann S."/>
            <person name="Bunk B."/>
            <person name="Jeske O."/>
            <person name="Meyerdierks A."/>
            <person name="Storesund J.E."/>
            <person name="Kallscheuer N."/>
            <person name="Luecker S."/>
            <person name="Lage O.M."/>
            <person name="Pohl T."/>
            <person name="Merkel B.J."/>
            <person name="Hornburger P."/>
            <person name="Mueller R.-W."/>
            <person name="Bruemmer F."/>
            <person name="Labrenz M."/>
            <person name="Spormann A.M."/>
            <person name="Op den Camp H."/>
            <person name="Overmann J."/>
            <person name="Amann R."/>
            <person name="Jetten M.S.M."/>
            <person name="Mascher T."/>
            <person name="Medema M.H."/>
            <person name="Devos D.P."/>
            <person name="Kaster A.-K."/>
            <person name="Ovreas L."/>
            <person name="Rohde M."/>
            <person name="Galperin M.Y."/>
            <person name="Jogler C."/>
        </authorList>
    </citation>
    <scope>NUCLEOTIDE SEQUENCE [LARGE SCALE GENOMIC DNA]</scope>
    <source>
        <strain evidence="3 4">Pla85_3_4</strain>
    </source>
</reference>
<name>A0A518DZT0_9BACT</name>
<gene>
    <name evidence="3" type="ORF">Pla8534_51900</name>
</gene>
<feature type="region of interest" description="Disordered" evidence="1">
    <location>
        <begin position="194"/>
        <end position="213"/>
    </location>
</feature>
<dbReference type="RefSeq" id="WP_145056129.1">
    <property type="nucleotide sequence ID" value="NZ_CP036433.1"/>
</dbReference>
<evidence type="ECO:0000256" key="2">
    <source>
        <dbReference type="SAM" id="Phobius"/>
    </source>
</evidence>
<organism evidence="3 4">
    <name type="scientific">Lignipirellula cremea</name>
    <dbReference type="NCBI Taxonomy" id="2528010"/>
    <lineage>
        <taxon>Bacteria</taxon>
        <taxon>Pseudomonadati</taxon>
        <taxon>Planctomycetota</taxon>
        <taxon>Planctomycetia</taxon>
        <taxon>Pirellulales</taxon>
        <taxon>Pirellulaceae</taxon>
        <taxon>Lignipirellula</taxon>
    </lineage>
</organism>
<evidence type="ECO:0000313" key="3">
    <source>
        <dbReference type="EMBL" id="QDU97344.1"/>
    </source>
</evidence>
<dbReference type="AlphaFoldDB" id="A0A518DZT0"/>
<evidence type="ECO:0008006" key="5">
    <source>
        <dbReference type="Google" id="ProtNLM"/>
    </source>
</evidence>
<proteinExistence type="predicted"/>
<dbReference type="Proteomes" id="UP000317648">
    <property type="component" value="Chromosome"/>
</dbReference>